<proteinExistence type="inferred from homology"/>
<name>A0ABM3MCB4_GALME</name>
<organism evidence="9 10">
    <name type="scientific">Galleria mellonella</name>
    <name type="common">Greater wax moth</name>
    <dbReference type="NCBI Taxonomy" id="7137"/>
    <lineage>
        <taxon>Eukaryota</taxon>
        <taxon>Metazoa</taxon>
        <taxon>Ecdysozoa</taxon>
        <taxon>Arthropoda</taxon>
        <taxon>Hexapoda</taxon>
        <taxon>Insecta</taxon>
        <taxon>Pterygota</taxon>
        <taxon>Neoptera</taxon>
        <taxon>Endopterygota</taxon>
        <taxon>Lepidoptera</taxon>
        <taxon>Glossata</taxon>
        <taxon>Ditrysia</taxon>
        <taxon>Pyraloidea</taxon>
        <taxon>Pyralidae</taxon>
        <taxon>Galleriinae</taxon>
        <taxon>Galleria</taxon>
    </lineage>
</organism>
<dbReference type="RefSeq" id="XP_052749059.1">
    <property type="nucleotide sequence ID" value="XM_052893099.1"/>
</dbReference>
<dbReference type="GeneID" id="128200254"/>
<sequence>MWMDSSLRWGTHINEICEKSYKLLNILKVLAGSSWGVHPIHLRKLYISLIRSRIDYASFLYATGAKTHLNKLNIVQNKALRICGSFIKSTPIHVMETELALPPLFVRRHWLGYKFWLRVASVSNNQTMQSVVNLSSNNCNYWYSKTKPILIDVHNSLKEEDIHRSPLLDMYSLNSWVTSIDVKSCLCLNVKDVNNAKRNINGSVLKCLTTYMLKTDYEEFHKIYTDGSKDSRGVGAALFDSKFGKTMFWKLNKNICIMRAELIAITKALAYAVTLNIQKIVILTDSKSALHHLARCVSGTRGMPIAYEVLKLVCILQQRNVAVKLQWIPSHIGVPGNETVDQAAKQAIEDGTEIVCNPYANEFIGRIKSDCVTKWRNHFENCSGSKGIWYKTIQQMPSLIPWFQTTSLSRPYLVIAFRMRSGHVPLNKFYHLIGMKQSPNCMYCDKVEDLLHLLVECGRNCNLKQRILGDMPLYNGNVNVILSQPGSRNARRLYLWVKVSLTD</sequence>
<evidence type="ECO:0000313" key="10">
    <source>
        <dbReference type="RefSeq" id="XP_052749059.1"/>
    </source>
</evidence>
<comment type="similarity">
    <text evidence="2">Belongs to the RNase H family.</text>
</comment>
<dbReference type="Pfam" id="PF00075">
    <property type="entry name" value="RNase_H"/>
    <property type="match status" value="1"/>
</dbReference>
<gene>
    <name evidence="10" type="primary">LOC128200254</name>
</gene>
<evidence type="ECO:0000256" key="7">
    <source>
        <dbReference type="ARBA" id="ARBA00022801"/>
    </source>
</evidence>
<dbReference type="InterPro" id="IPR050092">
    <property type="entry name" value="RNase_H"/>
</dbReference>
<keyword evidence="6" id="KW-0255">Endonuclease</keyword>
<protein>
    <recommendedName>
        <fullName evidence="3">ribonuclease H</fullName>
        <ecNumber evidence="3">3.1.26.4</ecNumber>
    </recommendedName>
</protein>
<dbReference type="InterPro" id="IPR012337">
    <property type="entry name" value="RNaseH-like_sf"/>
</dbReference>
<feature type="domain" description="RNase H type-1" evidence="8">
    <location>
        <begin position="217"/>
        <end position="349"/>
    </location>
</feature>
<dbReference type="CDD" id="cd09276">
    <property type="entry name" value="Rnase_HI_RT_non_LTR"/>
    <property type="match status" value="1"/>
</dbReference>
<evidence type="ECO:0000256" key="4">
    <source>
        <dbReference type="ARBA" id="ARBA00022722"/>
    </source>
</evidence>
<dbReference type="PANTHER" id="PTHR10642">
    <property type="entry name" value="RIBONUCLEASE H1"/>
    <property type="match status" value="1"/>
</dbReference>
<evidence type="ECO:0000256" key="5">
    <source>
        <dbReference type="ARBA" id="ARBA00022723"/>
    </source>
</evidence>
<accession>A0ABM3MCB4</accession>
<dbReference type="EC" id="3.1.26.4" evidence="3"/>
<dbReference type="PROSITE" id="PS50879">
    <property type="entry name" value="RNASE_H_1"/>
    <property type="match status" value="1"/>
</dbReference>
<keyword evidence="9" id="KW-1185">Reference proteome</keyword>
<comment type="catalytic activity">
    <reaction evidence="1">
        <text>Endonucleolytic cleavage to 5'-phosphomonoester.</text>
        <dbReference type="EC" id="3.1.26.4"/>
    </reaction>
</comment>
<dbReference type="Gene3D" id="3.30.420.10">
    <property type="entry name" value="Ribonuclease H-like superfamily/Ribonuclease H"/>
    <property type="match status" value="1"/>
</dbReference>
<reference evidence="10" key="1">
    <citation type="submission" date="2025-08" db="UniProtKB">
        <authorList>
            <consortium name="RefSeq"/>
        </authorList>
    </citation>
    <scope>IDENTIFICATION</scope>
    <source>
        <tissue evidence="10">Whole larvae</tissue>
    </source>
</reference>
<evidence type="ECO:0000256" key="6">
    <source>
        <dbReference type="ARBA" id="ARBA00022759"/>
    </source>
</evidence>
<keyword evidence="4" id="KW-0540">Nuclease</keyword>
<keyword evidence="5" id="KW-0479">Metal-binding</keyword>
<evidence type="ECO:0000256" key="1">
    <source>
        <dbReference type="ARBA" id="ARBA00000077"/>
    </source>
</evidence>
<keyword evidence="7" id="KW-0378">Hydrolase</keyword>
<evidence type="ECO:0000313" key="9">
    <source>
        <dbReference type="Proteomes" id="UP001652740"/>
    </source>
</evidence>
<evidence type="ECO:0000256" key="3">
    <source>
        <dbReference type="ARBA" id="ARBA00012180"/>
    </source>
</evidence>
<dbReference type="SUPFAM" id="SSF53098">
    <property type="entry name" value="Ribonuclease H-like"/>
    <property type="match status" value="1"/>
</dbReference>
<dbReference type="InterPro" id="IPR036397">
    <property type="entry name" value="RNaseH_sf"/>
</dbReference>
<dbReference type="InterPro" id="IPR002156">
    <property type="entry name" value="RNaseH_domain"/>
</dbReference>
<dbReference type="Proteomes" id="UP001652740">
    <property type="component" value="Unplaced"/>
</dbReference>
<dbReference type="PANTHER" id="PTHR10642:SF26">
    <property type="entry name" value="RIBONUCLEASE H1"/>
    <property type="match status" value="1"/>
</dbReference>
<evidence type="ECO:0000259" key="8">
    <source>
        <dbReference type="PROSITE" id="PS50879"/>
    </source>
</evidence>
<evidence type="ECO:0000256" key="2">
    <source>
        <dbReference type="ARBA" id="ARBA00005300"/>
    </source>
</evidence>